<evidence type="ECO:0000313" key="3">
    <source>
        <dbReference type="Proteomes" id="UP000246722"/>
    </source>
</evidence>
<name>A0A317ZYN9_9MICO</name>
<proteinExistence type="predicted"/>
<protein>
    <submittedName>
        <fullName evidence="2">Uncharacterized protein</fullName>
    </submittedName>
</protein>
<feature type="transmembrane region" description="Helical" evidence="1">
    <location>
        <begin position="66"/>
        <end position="94"/>
    </location>
</feature>
<feature type="transmembrane region" description="Helical" evidence="1">
    <location>
        <begin position="125"/>
        <end position="144"/>
    </location>
</feature>
<keyword evidence="1" id="KW-0472">Membrane</keyword>
<dbReference type="RefSeq" id="WP_110125866.1">
    <property type="nucleotide sequence ID" value="NZ_QHLY01000005.1"/>
</dbReference>
<sequence length="166" mass="17615">MTGARSGEADVARPRRPASVVGGSLLMVARALSGGFVIVTVLTRWQEFVGTIEINGARLDPVDPQAAAAILGWLLGSYGFILVLYLGLAALVFTGRNWARVVAMAFASASILISFADYSLNGAQITLRTSLVSVTLDILILLALSSTNARHYARAVRAARLERAAR</sequence>
<comment type="caution">
    <text evidence="2">The sequence shown here is derived from an EMBL/GenBank/DDBJ whole genome shotgun (WGS) entry which is preliminary data.</text>
</comment>
<feature type="transmembrane region" description="Helical" evidence="1">
    <location>
        <begin position="101"/>
        <end position="119"/>
    </location>
</feature>
<keyword evidence="1" id="KW-1133">Transmembrane helix</keyword>
<evidence type="ECO:0000256" key="1">
    <source>
        <dbReference type="SAM" id="Phobius"/>
    </source>
</evidence>
<keyword evidence="1" id="KW-0812">Transmembrane</keyword>
<dbReference type="EMBL" id="QHLY01000005">
    <property type="protein sequence ID" value="PXA72345.1"/>
    <property type="molecule type" value="Genomic_DNA"/>
</dbReference>
<keyword evidence="3" id="KW-1185">Reference proteome</keyword>
<organism evidence="2 3">
    <name type="scientific">Cryobacterium arcticum</name>
    <dbReference type="NCBI Taxonomy" id="670052"/>
    <lineage>
        <taxon>Bacteria</taxon>
        <taxon>Bacillati</taxon>
        <taxon>Actinomycetota</taxon>
        <taxon>Actinomycetes</taxon>
        <taxon>Micrococcales</taxon>
        <taxon>Microbacteriaceae</taxon>
        <taxon>Cryobacterium</taxon>
    </lineage>
</organism>
<gene>
    <name evidence="2" type="ORF">CTB96_05590</name>
</gene>
<evidence type="ECO:0000313" key="2">
    <source>
        <dbReference type="EMBL" id="PXA72345.1"/>
    </source>
</evidence>
<dbReference type="OrthoDB" id="5117182at2"/>
<dbReference type="Proteomes" id="UP000246722">
    <property type="component" value="Unassembled WGS sequence"/>
</dbReference>
<feature type="transmembrane region" description="Helical" evidence="1">
    <location>
        <begin position="20"/>
        <end position="46"/>
    </location>
</feature>
<accession>A0A317ZYN9</accession>
<reference evidence="2 3" key="1">
    <citation type="submission" date="2018-05" db="EMBL/GenBank/DDBJ databases">
        <title>Genetic diversity of glacier-inhabiting Cryobacterium bacteria in China and description of Cryobacterium mengkeensis sp. nov. and Arthrobacter glacialis sp. nov.</title>
        <authorList>
            <person name="Liu Q."/>
            <person name="Xin Y.-H."/>
        </authorList>
    </citation>
    <scope>NUCLEOTIDE SEQUENCE [LARGE SCALE GENOMIC DNA]</scope>
    <source>
        <strain evidence="2 3">SK-1</strain>
    </source>
</reference>
<dbReference type="AlphaFoldDB" id="A0A317ZYN9"/>